<dbReference type="Gene3D" id="3.30.40.10">
    <property type="entry name" value="Zinc/RING finger domain, C3HC4 (zinc finger)"/>
    <property type="match status" value="1"/>
</dbReference>
<reference evidence="13" key="2">
    <citation type="submission" date="2023-05" db="EMBL/GenBank/DDBJ databases">
        <authorList>
            <consortium name="Lawrence Berkeley National Laboratory"/>
            <person name="Steindorff A."/>
            <person name="Hensen N."/>
            <person name="Bonometti L."/>
            <person name="Westerberg I."/>
            <person name="Brannstrom I.O."/>
            <person name="Guillou S."/>
            <person name="Cros-Aarteil S."/>
            <person name="Calhoun S."/>
            <person name="Haridas S."/>
            <person name="Kuo A."/>
            <person name="Mondo S."/>
            <person name="Pangilinan J."/>
            <person name="Riley R."/>
            <person name="Labutti K."/>
            <person name="Andreopoulos B."/>
            <person name="Lipzen A."/>
            <person name="Chen C."/>
            <person name="Yanf M."/>
            <person name="Daum C."/>
            <person name="Ng V."/>
            <person name="Clum A."/>
            <person name="Ohm R."/>
            <person name="Martin F."/>
            <person name="Silar P."/>
            <person name="Natvig D."/>
            <person name="Lalanne C."/>
            <person name="Gautier V."/>
            <person name="Ament-Velasquez S.L."/>
            <person name="Kruys A."/>
            <person name="Hutchinson M.I."/>
            <person name="Powell A.J."/>
            <person name="Barry K."/>
            <person name="Miller A.N."/>
            <person name="Grigoriev I.V."/>
            <person name="Debuchy R."/>
            <person name="Gladieux P."/>
            <person name="Thoren M.H."/>
            <person name="Johannesson H."/>
        </authorList>
    </citation>
    <scope>NUCLEOTIDE SEQUENCE</scope>
    <source>
        <strain evidence="13">CBS 892.96</strain>
    </source>
</reference>
<evidence type="ECO:0000313" key="13">
    <source>
        <dbReference type="EMBL" id="KAK4180750.1"/>
    </source>
</evidence>
<dbReference type="InterPro" id="IPR013083">
    <property type="entry name" value="Znf_RING/FYVE/PHD"/>
</dbReference>
<keyword evidence="8" id="KW-0862">Zinc</keyword>
<dbReference type="PROSITE" id="PS50089">
    <property type="entry name" value="ZF_RING_2"/>
    <property type="match status" value="1"/>
</dbReference>
<keyword evidence="5" id="KW-0677">Repeat</keyword>
<feature type="domain" description="RING-type" evidence="11">
    <location>
        <begin position="288"/>
        <end position="333"/>
    </location>
</feature>
<evidence type="ECO:0000256" key="5">
    <source>
        <dbReference type="ARBA" id="ARBA00022737"/>
    </source>
</evidence>
<comment type="caution">
    <text evidence="13">The sequence shown here is derived from an EMBL/GenBank/DDBJ whole genome shotgun (WGS) entry which is preliminary data.</text>
</comment>
<comment type="catalytic activity">
    <reaction evidence="1">
        <text>[E2 ubiquitin-conjugating enzyme]-S-ubiquitinyl-L-cysteine + [acceptor protein]-L-lysine = [E2 ubiquitin-conjugating enzyme]-L-cysteine + [acceptor protein]-N(6)-ubiquitinyl-L-lysine.</text>
        <dbReference type="EC" id="2.3.2.31"/>
    </reaction>
</comment>
<dbReference type="GO" id="GO:0008270">
    <property type="term" value="F:zinc ion binding"/>
    <property type="evidence" value="ECO:0007669"/>
    <property type="project" value="UniProtKB-KW"/>
</dbReference>
<keyword evidence="6 9" id="KW-0863">Zinc-finger</keyword>
<evidence type="ECO:0000256" key="2">
    <source>
        <dbReference type="ARBA" id="ARBA00012251"/>
    </source>
</evidence>
<name>A0AAN6WF68_9PEZI</name>
<feature type="compositionally biased region" description="Pro residues" evidence="10">
    <location>
        <begin position="518"/>
        <end position="528"/>
    </location>
</feature>
<keyword evidence="4" id="KW-0479">Metal-binding</keyword>
<evidence type="ECO:0000256" key="7">
    <source>
        <dbReference type="ARBA" id="ARBA00022786"/>
    </source>
</evidence>
<gene>
    <name evidence="13" type="ORF">QBC36DRAFT_374764</name>
</gene>
<feature type="compositionally biased region" description="Basic and acidic residues" evidence="10">
    <location>
        <begin position="488"/>
        <end position="504"/>
    </location>
</feature>
<dbReference type="EMBL" id="MU866094">
    <property type="protein sequence ID" value="KAK4180750.1"/>
    <property type="molecule type" value="Genomic_DNA"/>
</dbReference>
<dbReference type="CDD" id="cd22584">
    <property type="entry name" value="Rcat_RBR_unk"/>
    <property type="match status" value="1"/>
</dbReference>
<keyword evidence="3" id="KW-0808">Transferase</keyword>
<evidence type="ECO:0000256" key="1">
    <source>
        <dbReference type="ARBA" id="ARBA00001798"/>
    </source>
</evidence>
<evidence type="ECO:0000313" key="14">
    <source>
        <dbReference type="Proteomes" id="UP001302321"/>
    </source>
</evidence>
<proteinExistence type="predicted"/>
<dbReference type="CDD" id="cd20335">
    <property type="entry name" value="BRcat_RBR"/>
    <property type="match status" value="1"/>
</dbReference>
<dbReference type="InterPro" id="IPR001841">
    <property type="entry name" value="Znf_RING"/>
</dbReference>
<protein>
    <recommendedName>
        <fullName evidence="2">RBR-type E3 ubiquitin transferase</fullName>
        <ecNumber evidence="2">2.3.2.31</ecNumber>
    </recommendedName>
</protein>
<dbReference type="PANTHER" id="PTHR11685">
    <property type="entry name" value="RBR FAMILY RING FINGER AND IBR DOMAIN-CONTAINING"/>
    <property type="match status" value="1"/>
</dbReference>
<evidence type="ECO:0000256" key="3">
    <source>
        <dbReference type="ARBA" id="ARBA00022679"/>
    </source>
</evidence>
<reference evidence="13" key="1">
    <citation type="journal article" date="2023" name="Mol. Phylogenet. Evol.">
        <title>Genome-scale phylogeny and comparative genomics of the fungal order Sordariales.</title>
        <authorList>
            <person name="Hensen N."/>
            <person name="Bonometti L."/>
            <person name="Westerberg I."/>
            <person name="Brannstrom I.O."/>
            <person name="Guillou S."/>
            <person name="Cros-Aarteil S."/>
            <person name="Calhoun S."/>
            <person name="Haridas S."/>
            <person name="Kuo A."/>
            <person name="Mondo S."/>
            <person name="Pangilinan J."/>
            <person name="Riley R."/>
            <person name="LaButti K."/>
            <person name="Andreopoulos B."/>
            <person name="Lipzen A."/>
            <person name="Chen C."/>
            <person name="Yan M."/>
            <person name="Daum C."/>
            <person name="Ng V."/>
            <person name="Clum A."/>
            <person name="Steindorff A."/>
            <person name="Ohm R.A."/>
            <person name="Martin F."/>
            <person name="Silar P."/>
            <person name="Natvig D.O."/>
            <person name="Lalanne C."/>
            <person name="Gautier V."/>
            <person name="Ament-Velasquez S.L."/>
            <person name="Kruys A."/>
            <person name="Hutchinson M.I."/>
            <person name="Powell A.J."/>
            <person name="Barry K."/>
            <person name="Miller A.N."/>
            <person name="Grigoriev I.V."/>
            <person name="Debuchy R."/>
            <person name="Gladieux P."/>
            <person name="Hiltunen Thoren M."/>
            <person name="Johannesson H."/>
        </authorList>
    </citation>
    <scope>NUCLEOTIDE SEQUENCE</scope>
    <source>
        <strain evidence="13">CBS 892.96</strain>
    </source>
</reference>
<sequence length="528" mass="59313">MPRAPNRRFFTQPLVPEDLEPKAIEFDKDTIQFLEVVLVAVLQAIVLAVVGHTTRITTLPLPPETALSDEHQPNQQTMTREIAIDEPSKAIAKDKAEHWGDLNPFKPPNPRGKYKVMRPERSDLKGKGNPLVDSAVSIHDKSPQSWSPPPQPEYEGIDFGEHFPADYPAPEEEPAGTQNETPTEKSISEKPMPLPSNSSSSAAISASISVVNPPPLNDAQPEPQRPTVKPSRSWLRRVFSHRDSTPSMSPVGETNSNQSTSASPSALARFMCKTILHSWDGAKKEIECTACFDPLKKGELVKAAVCGHVYCKLCFEQLVLTALESQAQFPPKCCLSPIPCRTIVKYSSRHTGKLYTEKFAEYNANKIYCPVPDCGGWHNKTNISANITLRCSNGHNMCPKCHRVAHKKGQVCSQDHDRLQAEALFKDEGWQKCYKCHVFVEHTCGCRQITCRCGAHFCYVCGAQWRTCHCLETEITRIKAQASKRRYEKQLKEQREASRAEKQRQQRQQQQQQQQPHPSLPPSYHPKP</sequence>
<evidence type="ECO:0000256" key="4">
    <source>
        <dbReference type="ARBA" id="ARBA00022723"/>
    </source>
</evidence>
<evidence type="ECO:0000256" key="9">
    <source>
        <dbReference type="PROSITE-ProRule" id="PRU00175"/>
    </source>
</evidence>
<dbReference type="EC" id="2.3.2.31" evidence="2"/>
<feature type="compositionally biased region" description="Basic and acidic residues" evidence="10">
    <location>
        <begin position="117"/>
        <end position="126"/>
    </location>
</feature>
<dbReference type="GO" id="GO:0061630">
    <property type="term" value="F:ubiquitin protein ligase activity"/>
    <property type="evidence" value="ECO:0007669"/>
    <property type="project" value="UniProtKB-EC"/>
</dbReference>
<feature type="region of interest" description="Disordered" evidence="10">
    <location>
        <begin position="482"/>
        <end position="528"/>
    </location>
</feature>
<keyword evidence="14" id="KW-1185">Reference proteome</keyword>
<feature type="compositionally biased region" description="Low complexity" evidence="10">
    <location>
        <begin position="196"/>
        <end position="211"/>
    </location>
</feature>
<evidence type="ECO:0000256" key="10">
    <source>
        <dbReference type="SAM" id="MobiDB-lite"/>
    </source>
</evidence>
<accession>A0AAN6WF68</accession>
<evidence type="ECO:0000256" key="6">
    <source>
        <dbReference type="ARBA" id="ARBA00022771"/>
    </source>
</evidence>
<feature type="region of interest" description="Disordered" evidence="10">
    <location>
        <begin position="99"/>
        <end position="262"/>
    </location>
</feature>
<evidence type="ECO:0000259" key="11">
    <source>
        <dbReference type="PROSITE" id="PS50089"/>
    </source>
</evidence>
<feature type="compositionally biased region" description="Low complexity" evidence="10">
    <location>
        <begin position="506"/>
        <end position="515"/>
    </location>
</feature>
<keyword evidence="7" id="KW-0833">Ubl conjugation pathway</keyword>
<dbReference type="PROSITE" id="PS51873">
    <property type="entry name" value="TRIAD"/>
    <property type="match status" value="1"/>
</dbReference>
<dbReference type="InterPro" id="IPR002867">
    <property type="entry name" value="IBR_dom"/>
</dbReference>
<evidence type="ECO:0000259" key="12">
    <source>
        <dbReference type="PROSITE" id="PS51873"/>
    </source>
</evidence>
<dbReference type="AlphaFoldDB" id="A0AAN6WF68"/>
<feature type="domain" description="RING-type" evidence="12">
    <location>
        <begin position="284"/>
        <end position="487"/>
    </location>
</feature>
<organism evidence="13 14">
    <name type="scientific">Triangularia setosa</name>
    <dbReference type="NCBI Taxonomy" id="2587417"/>
    <lineage>
        <taxon>Eukaryota</taxon>
        <taxon>Fungi</taxon>
        <taxon>Dikarya</taxon>
        <taxon>Ascomycota</taxon>
        <taxon>Pezizomycotina</taxon>
        <taxon>Sordariomycetes</taxon>
        <taxon>Sordariomycetidae</taxon>
        <taxon>Sordariales</taxon>
        <taxon>Podosporaceae</taxon>
        <taxon>Triangularia</taxon>
    </lineage>
</organism>
<dbReference type="Pfam" id="PF01485">
    <property type="entry name" value="IBR"/>
    <property type="match status" value="1"/>
</dbReference>
<dbReference type="Gene3D" id="1.20.120.1750">
    <property type="match status" value="1"/>
</dbReference>
<dbReference type="InterPro" id="IPR031127">
    <property type="entry name" value="E3_UB_ligase_RBR"/>
</dbReference>
<dbReference type="SUPFAM" id="SSF57850">
    <property type="entry name" value="RING/U-box"/>
    <property type="match status" value="2"/>
</dbReference>
<dbReference type="InterPro" id="IPR044066">
    <property type="entry name" value="TRIAD_supradom"/>
</dbReference>
<dbReference type="GO" id="GO:0016567">
    <property type="term" value="P:protein ubiquitination"/>
    <property type="evidence" value="ECO:0007669"/>
    <property type="project" value="InterPro"/>
</dbReference>
<feature type="compositionally biased region" description="Polar residues" evidence="10">
    <location>
        <begin position="245"/>
        <end position="262"/>
    </location>
</feature>
<dbReference type="Proteomes" id="UP001302321">
    <property type="component" value="Unassembled WGS sequence"/>
</dbReference>
<evidence type="ECO:0000256" key="8">
    <source>
        <dbReference type="ARBA" id="ARBA00022833"/>
    </source>
</evidence>